<keyword evidence="14" id="KW-0812">Transmembrane</keyword>
<dbReference type="InterPro" id="IPR004358">
    <property type="entry name" value="Sig_transdc_His_kin-like_C"/>
</dbReference>
<evidence type="ECO:0000256" key="13">
    <source>
        <dbReference type="SAM" id="Coils"/>
    </source>
</evidence>
<keyword evidence="10" id="KW-0902">Two-component regulatory system</keyword>
<dbReference type="Gene3D" id="3.40.50.2300">
    <property type="match status" value="1"/>
</dbReference>
<keyword evidence="4" id="KW-1003">Cell membrane</keyword>
<keyword evidence="13" id="KW-0175">Coiled coil</keyword>
<dbReference type="InterPro" id="IPR003594">
    <property type="entry name" value="HATPase_dom"/>
</dbReference>
<dbReference type="PROSITE" id="PS50110">
    <property type="entry name" value="RESPONSE_REGULATORY"/>
    <property type="match status" value="1"/>
</dbReference>
<feature type="domain" description="Histidine kinase" evidence="15">
    <location>
        <begin position="305"/>
        <end position="523"/>
    </location>
</feature>
<evidence type="ECO:0000256" key="9">
    <source>
        <dbReference type="ARBA" id="ARBA00022840"/>
    </source>
</evidence>
<evidence type="ECO:0000256" key="4">
    <source>
        <dbReference type="ARBA" id="ARBA00022475"/>
    </source>
</evidence>
<keyword evidence="7" id="KW-0547">Nucleotide-binding</keyword>
<feature type="transmembrane region" description="Helical" evidence="14">
    <location>
        <begin position="162"/>
        <end position="185"/>
    </location>
</feature>
<dbReference type="Proteomes" id="UP000256845">
    <property type="component" value="Unassembled WGS sequence"/>
</dbReference>
<keyword evidence="11 14" id="KW-0472">Membrane</keyword>
<dbReference type="GO" id="GO:0009927">
    <property type="term" value="F:histidine phosphotransfer kinase activity"/>
    <property type="evidence" value="ECO:0007669"/>
    <property type="project" value="TreeGrafter"/>
</dbReference>
<dbReference type="EC" id="2.7.13.3" evidence="3"/>
<dbReference type="PANTHER" id="PTHR43047:SF72">
    <property type="entry name" value="OSMOSENSING HISTIDINE PROTEIN KINASE SLN1"/>
    <property type="match status" value="1"/>
</dbReference>
<evidence type="ECO:0000259" key="16">
    <source>
        <dbReference type="PROSITE" id="PS50110"/>
    </source>
</evidence>
<dbReference type="SUPFAM" id="SSF55874">
    <property type="entry name" value="ATPase domain of HSP90 chaperone/DNA topoisomerase II/histidine kinase"/>
    <property type="match status" value="1"/>
</dbReference>
<evidence type="ECO:0000256" key="14">
    <source>
        <dbReference type="SAM" id="Phobius"/>
    </source>
</evidence>
<evidence type="ECO:0000259" key="15">
    <source>
        <dbReference type="PROSITE" id="PS50109"/>
    </source>
</evidence>
<protein>
    <recommendedName>
        <fullName evidence="3">histidine kinase</fullName>
        <ecNumber evidence="3">2.7.13.3</ecNumber>
    </recommendedName>
</protein>
<evidence type="ECO:0000313" key="18">
    <source>
        <dbReference type="Proteomes" id="UP000256845"/>
    </source>
</evidence>
<sequence>MTGAGSHGDVMTSFQFSKTSGLAWRYAGYIFASLIFIEVMILIPSAVFRYQQLREDLIHEAGHLVELAVDHSNVDSSGIERLISDLLGLNGIVGLAIMPSQHDPVISIGDRVQSDFDFSAFDHHGNILDQDGFIEFGITGTTLPEGMKIVVRLDSTPVFGQLLDYIGMVLFLVVIVAAFLTFASLHITQRLFLLPLAELRSGLLDSIAMQEVVFSNEMLSRPDELGSISRQCRILLKRLFDAKGHLAATNKLLSGELAKRNEGLEKLNDDLTRELASRHVVERDLKKARDRAEKASQAKTEFLSAMSHELRTPLNAIIGFAQILENSRKEPLSERQEKCVRQIRIGGEHLLGLIAGLLDLSKIEAGQIDLEMEPIWPSEVFKEVLELMRSVAQEKEIILEGKRRTDKRILADRDHLKQVMVNLIGNAIKYNRQGGRVEFGCLEEPTGTVCLFVSDTGYGIEEHEIQTIFEPFSRLPNHRETIEGTGIGLTIVRKLVTEMGGEIRCESLVGQGTTFWMDFPVYDLLPKLGKPVYNGHSFKEEHHIEANSGLVLYIEDNPANIALVEMALAEIPDVALVSAPDAEMGIELAKSIKPDLILMDINLPGENGFLAKARLWADEETRAIPVVAISASAMEDDIQLGHDAGFKSYLTKPLDVVRLTDLIRHELQ</sequence>
<comment type="subcellular location">
    <subcellularLocation>
        <location evidence="2">Cell membrane</location>
    </subcellularLocation>
</comment>
<evidence type="ECO:0000256" key="10">
    <source>
        <dbReference type="ARBA" id="ARBA00023012"/>
    </source>
</evidence>
<comment type="catalytic activity">
    <reaction evidence="1">
        <text>ATP + protein L-histidine = ADP + protein N-phospho-L-histidine.</text>
        <dbReference type="EC" id="2.7.13.3"/>
    </reaction>
</comment>
<dbReference type="GO" id="GO:0005886">
    <property type="term" value="C:plasma membrane"/>
    <property type="evidence" value="ECO:0007669"/>
    <property type="project" value="UniProtKB-SubCell"/>
</dbReference>
<evidence type="ECO:0000256" key="3">
    <source>
        <dbReference type="ARBA" id="ARBA00012438"/>
    </source>
</evidence>
<dbReference type="Gene3D" id="1.10.287.130">
    <property type="match status" value="1"/>
</dbReference>
<evidence type="ECO:0000256" key="12">
    <source>
        <dbReference type="PROSITE-ProRule" id="PRU00169"/>
    </source>
</evidence>
<keyword evidence="14" id="KW-1133">Transmembrane helix</keyword>
<dbReference type="InterPro" id="IPR005467">
    <property type="entry name" value="His_kinase_dom"/>
</dbReference>
<dbReference type="InterPro" id="IPR036890">
    <property type="entry name" value="HATPase_C_sf"/>
</dbReference>
<dbReference type="PRINTS" id="PR00344">
    <property type="entry name" value="BCTRLSENSOR"/>
</dbReference>
<dbReference type="GO" id="GO:0005524">
    <property type="term" value="F:ATP binding"/>
    <property type="evidence" value="ECO:0007669"/>
    <property type="project" value="UniProtKB-KW"/>
</dbReference>
<dbReference type="SMART" id="SM00448">
    <property type="entry name" value="REC"/>
    <property type="match status" value="1"/>
</dbReference>
<dbReference type="PROSITE" id="PS50109">
    <property type="entry name" value="HIS_KIN"/>
    <property type="match status" value="1"/>
</dbReference>
<dbReference type="SMART" id="SM00387">
    <property type="entry name" value="HATPase_c"/>
    <property type="match status" value="1"/>
</dbReference>
<dbReference type="InterPro" id="IPR001789">
    <property type="entry name" value="Sig_transdc_resp-reg_receiver"/>
</dbReference>
<dbReference type="Pfam" id="PF00072">
    <property type="entry name" value="Response_reg"/>
    <property type="match status" value="1"/>
</dbReference>
<feature type="modified residue" description="4-aspartylphosphate" evidence="12">
    <location>
        <position position="600"/>
    </location>
</feature>
<organism evidence="17 18">
    <name type="scientific">Aestuariispira insulae</name>
    <dbReference type="NCBI Taxonomy" id="1461337"/>
    <lineage>
        <taxon>Bacteria</taxon>
        <taxon>Pseudomonadati</taxon>
        <taxon>Pseudomonadota</taxon>
        <taxon>Alphaproteobacteria</taxon>
        <taxon>Rhodospirillales</taxon>
        <taxon>Kiloniellaceae</taxon>
        <taxon>Aestuariispira</taxon>
    </lineage>
</organism>
<feature type="domain" description="Response regulatory" evidence="16">
    <location>
        <begin position="550"/>
        <end position="667"/>
    </location>
</feature>
<dbReference type="EMBL" id="QRDW01000012">
    <property type="protein sequence ID" value="RED45070.1"/>
    <property type="molecule type" value="Genomic_DNA"/>
</dbReference>
<evidence type="ECO:0000256" key="5">
    <source>
        <dbReference type="ARBA" id="ARBA00022553"/>
    </source>
</evidence>
<dbReference type="Pfam" id="PF02518">
    <property type="entry name" value="HATPase_c"/>
    <property type="match status" value="1"/>
</dbReference>
<accession>A0A3D9H6E9</accession>
<keyword evidence="9" id="KW-0067">ATP-binding</keyword>
<evidence type="ECO:0000256" key="6">
    <source>
        <dbReference type="ARBA" id="ARBA00022679"/>
    </source>
</evidence>
<dbReference type="InterPro" id="IPR036097">
    <property type="entry name" value="HisK_dim/P_sf"/>
</dbReference>
<proteinExistence type="predicted"/>
<keyword evidence="6" id="KW-0808">Transferase</keyword>
<evidence type="ECO:0000313" key="17">
    <source>
        <dbReference type="EMBL" id="RED45070.1"/>
    </source>
</evidence>
<dbReference type="GO" id="GO:0000155">
    <property type="term" value="F:phosphorelay sensor kinase activity"/>
    <property type="evidence" value="ECO:0007669"/>
    <property type="project" value="InterPro"/>
</dbReference>
<dbReference type="AlphaFoldDB" id="A0A3D9H6E9"/>
<dbReference type="SUPFAM" id="SSF52172">
    <property type="entry name" value="CheY-like"/>
    <property type="match status" value="1"/>
</dbReference>
<comment type="caution">
    <text evidence="17">The sequence shown here is derived from an EMBL/GenBank/DDBJ whole genome shotgun (WGS) entry which is preliminary data.</text>
</comment>
<dbReference type="InterPro" id="IPR003661">
    <property type="entry name" value="HisK_dim/P_dom"/>
</dbReference>
<feature type="coiled-coil region" evidence="13">
    <location>
        <begin position="254"/>
        <end position="298"/>
    </location>
</feature>
<reference evidence="17 18" key="1">
    <citation type="submission" date="2018-07" db="EMBL/GenBank/DDBJ databases">
        <title>Genomic Encyclopedia of Type Strains, Phase III (KMG-III): the genomes of soil and plant-associated and newly described type strains.</title>
        <authorList>
            <person name="Whitman W."/>
        </authorList>
    </citation>
    <scope>NUCLEOTIDE SEQUENCE [LARGE SCALE GENOMIC DNA]</scope>
    <source>
        <strain evidence="17 18">CECT 8488</strain>
    </source>
</reference>
<dbReference type="InterPro" id="IPR011006">
    <property type="entry name" value="CheY-like_superfamily"/>
</dbReference>
<feature type="transmembrane region" description="Helical" evidence="14">
    <location>
        <begin position="26"/>
        <end position="48"/>
    </location>
</feature>
<gene>
    <name evidence="17" type="ORF">DFP90_11263</name>
</gene>
<dbReference type="PANTHER" id="PTHR43047">
    <property type="entry name" value="TWO-COMPONENT HISTIDINE PROTEIN KINASE"/>
    <property type="match status" value="1"/>
</dbReference>
<dbReference type="SMART" id="SM00388">
    <property type="entry name" value="HisKA"/>
    <property type="match status" value="1"/>
</dbReference>
<evidence type="ECO:0000256" key="2">
    <source>
        <dbReference type="ARBA" id="ARBA00004236"/>
    </source>
</evidence>
<evidence type="ECO:0000256" key="7">
    <source>
        <dbReference type="ARBA" id="ARBA00022741"/>
    </source>
</evidence>
<dbReference type="FunFam" id="3.30.565.10:FF:000023">
    <property type="entry name" value="PAS domain-containing sensor histidine kinase"/>
    <property type="match status" value="1"/>
</dbReference>
<keyword evidence="5 12" id="KW-0597">Phosphoprotein</keyword>
<keyword evidence="8 17" id="KW-0418">Kinase</keyword>
<name>A0A3D9H6E9_9PROT</name>
<dbReference type="SUPFAM" id="SSF47384">
    <property type="entry name" value="Homodimeric domain of signal transducing histidine kinase"/>
    <property type="match status" value="1"/>
</dbReference>
<evidence type="ECO:0000256" key="1">
    <source>
        <dbReference type="ARBA" id="ARBA00000085"/>
    </source>
</evidence>
<dbReference type="Pfam" id="PF00512">
    <property type="entry name" value="HisKA"/>
    <property type="match status" value="1"/>
</dbReference>
<dbReference type="CDD" id="cd00082">
    <property type="entry name" value="HisKA"/>
    <property type="match status" value="1"/>
</dbReference>
<evidence type="ECO:0000256" key="8">
    <source>
        <dbReference type="ARBA" id="ARBA00022777"/>
    </source>
</evidence>
<evidence type="ECO:0000256" key="11">
    <source>
        <dbReference type="ARBA" id="ARBA00023136"/>
    </source>
</evidence>
<keyword evidence="18" id="KW-1185">Reference proteome</keyword>
<dbReference type="Gene3D" id="3.30.565.10">
    <property type="entry name" value="Histidine kinase-like ATPase, C-terminal domain"/>
    <property type="match status" value="1"/>
</dbReference>